<proteinExistence type="predicted"/>
<dbReference type="Proteomes" id="UP000192328">
    <property type="component" value="Unassembled WGS sequence"/>
</dbReference>
<comment type="caution">
    <text evidence="1">The sequence shown here is derived from an EMBL/GenBank/DDBJ whole genome shotgun (WGS) entry which is preliminary data.</text>
</comment>
<reference evidence="1" key="1">
    <citation type="submission" date="2017-04" db="EMBL/GenBank/DDBJ databases">
        <authorList>
            <person name="Varghese N."/>
            <person name="Submissions S."/>
        </authorList>
    </citation>
    <scope>NUCLEOTIDE SEQUENCE</scope>
    <source>
        <strain evidence="1">WTE2008</strain>
    </source>
</reference>
<evidence type="ECO:0000313" key="2">
    <source>
        <dbReference type="Proteomes" id="UP000192328"/>
    </source>
</evidence>
<evidence type="ECO:0000313" key="1">
    <source>
        <dbReference type="EMBL" id="SMC94281.1"/>
    </source>
</evidence>
<protein>
    <submittedName>
        <fullName evidence="1">Uncharacterized conserved protein, DUF952 family</fullName>
    </submittedName>
</protein>
<gene>
    <name evidence="1" type="ORF">SAMN06297397_0130</name>
</gene>
<dbReference type="EMBL" id="FWXZ01000012">
    <property type="protein sequence ID" value="SMC94281.1"/>
    <property type="molecule type" value="Genomic_DNA"/>
</dbReference>
<keyword evidence="2" id="KW-1185">Reference proteome</keyword>
<organism evidence="1 2">
    <name type="scientific">Aristaeella lactis</name>
    <dbReference type="NCBI Taxonomy" id="3046383"/>
    <lineage>
        <taxon>Bacteria</taxon>
        <taxon>Bacillati</taxon>
        <taxon>Bacillota</taxon>
        <taxon>Clostridia</taxon>
        <taxon>Eubacteriales</taxon>
        <taxon>Aristaeellaceae</taxon>
        <taxon>Aristaeella</taxon>
    </lineage>
</organism>
<accession>A0AC61PQZ7</accession>
<name>A0AC61PQZ7_9FIRM</name>
<sequence>MYIIHVANKEEYEKEIRTGFYGRRSVERCGFIHCSDLDTYYLVAPNFRNDTDEKVILVIDTDKTEPEIRWEDGGGLDFPHIYGLLNKEAVIAVFPHLWSADRVWIPNEELKPYAVNGFEREYHGE</sequence>